<proteinExistence type="predicted"/>
<sequence length="248" mass="27628">MKTTEKNSTDKLLNRETLAELFKDGMKPSGAIFSNLIYSMINKLDDGIEKNFDHGLSLSPQGNTAENLLSLFHQIDDGYAAWSLGLTSKEDGAGLNFKEGDNSISRLYIKKGGGIGINTTTPKHALDIKGDLGIQSRKGTYANGTIMANGKWQTILTNQTDCKLLEVSACAKGGKGEGKYAVLHAFALNPFSGKRGRIRKFQSYYGWRWWRRIQLRWVGTSFNYSLEMRTVVNYGEKGTIDFHITQLI</sequence>
<evidence type="ECO:0000313" key="2">
    <source>
        <dbReference type="Proteomes" id="UP001176806"/>
    </source>
</evidence>
<organism evidence="1 2">
    <name type="scientific">Flavivirga jejuensis</name>
    <dbReference type="NCBI Taxonomy" id="870487"/>
    <lineage>
        <taxon>Bacteria</taxon>
        <taxon>Pseudomonadati</taxon>
        <taxon>Bacteroidota</taxon>
        <taxon>Flavobacteriia</taxon>
        <taxon>Flavobacteriales</taxon>
        <taxon>Flavobacteriaceae</taxon>
        <taxon>Flavivirga</taxon>
    </lineage>
</organism>
<dbReference type="EMBL" id="JAUOEL010000004">
    <property type="protein sequence ID" value="MDO5974926.1"/>
    <property type="molecule type" value="Genomic_DNA"/>
</dbReference>
<evidence type="ECO:0000313" key="1">
    <source>
        <dbReference type="EMBL" id="MDO5974926.1"/>
    </source>
</evidence>
<reference evidence="1" key="1">
    <citation type="submission" date="2023-07" db="EMBL/GenBank/DDBJ databases">
        <title>Two novel species in the genus Flavivirga.</title>
        <authorList>
            <person name="Kwon K."/>
        </authorList>
    </citation>
    <scope>NUCLEOTIDE SEQUENCE</scope>
    <source>
        <strain evidence="1">KACC 14158</strain>
    </source>
</reference>
<keyword evidence="2" id="KW-1185">Reference proteome</keyword>
<name>A0ABT8WP38_9FLAO</name>
<comment type="caution">
    <text evidence="1">The sequence shown here is derived from an EMBL/GenBank/DDBJ whole genome shotgun (WGS) entry which is preliminary data.</text>
</comment>
<dbReference type="Proteomes" id="UP001176806">
    <property type="component" value="Unassembled WGS sequence"/>
</dbReference>
<protein>
    <recommendedName>
        <fullName evidence="3">Adhesin</fullName>
    </recommendedName>
</protein>
<evidence type="ECO:0008006" key="3">
    <source>
        <dbReference type="Google" id="ProtNLM"/>
    </source>
</evidence>
<gene>
    <name evidence="1" type="ORF">Q4Q40_12075</name>
</gene>
<accession>A0ABT8WP38</accession>
<dbReference type="RefSeq" id="WP_303302078.1">
    <property type="nucleotide sequence ID" value="NZ_BAABDA010000018.1"/>
</dbReference>